<dbReference type="CDD" id="cd02213">
    <property type="entry name" value="cupin_PMI_typeII_C"/>
    <property type="match status" value="1"/>
</dbReference>
<dbReference type="Gene3D" id="2.60.120.10">
    <property type="entry name" value="Jelly Rolls"/>
    <property type="match status" value="1"/>
</dbReference>
<dbReference type="PANTHER" id="PTHR46390:SF1">
    <property type="entry name" value="MANNOSE-1-PHOSPHATE GUANYLYLTRANSFERASE"/>
    <property type="match status" value="1"/>
</dbReference>
<feature type="domain" description="Mannose-6-phosphate isomerase type II C-terminal" evidence="1">
    <location>
        <begin position="110"/>
        <end position="214"/>
    </location>
</feature>
<dbReference type="InterPro" id="IPR051161">
    <property type="entry name" value="Mannose-6P_isomerase_type2"/>
</dbReference>
<dbReference type="InterPro" id="IPR029044">
    <property type="entry name" value="Nucleotide-diphossugar_trans"/>
</dbReference>
<keyword evidence="2" id="KW-0548">Nucleotidyltransferase</keyword>
<accession>J9D772</accession>
<dbReference type="GO" id="GO:0004475">
    <property type="term" value="F:mannose-1-phosphate guanylyltransferase (GTP) activity"/>
    <property type="evidence" value="ECO:0007669"/>
    <property type="project" value="TreeGrafter"/>
</dbReference>
<dbReference type="EMBL" id="AMCI01000586">
    <property type="protein sequence ID" value="EJX08586.1"/>
    <property type="molecule type" value="Genomic_DNA"/>
</dbReference>
<keyword evidence="2" id="KW-0808">Transferase</keyword>
<evidence type="ECO:0000313" key="2">
    <source>
        <dbReference type="EMBL" id="EJX08586.1"/>
    </source>
</evidence>
<dbReference type="GO" id="GO:0009298">
    <property type="term" value="P:GDP-mannose biosynthetic process"/>
    <property type="evidence" value="ECO:0007669"/>
    <property type="project" value="TreeGrafter"/>
</dbReference>
<dbReference type="PANTHER" id="PTHR46390">
    <property type="entry name" value="MANNOSE-1-PHOSPHATE GUANYLYLTRANSFERASE"/>
    <property type="match status" value="1"/>
</dbReference>
<comment type="caution">
    <text evidence="2">The sequence shown here is derived from an EMBL/GenBank/DDBJ whole genome shotgun (WGS) entry which is preliminary data.</text>
</comment>
<dbReference type="AlphaFoldDB" id="J9D772"/>
<gene>
    <name evidence="2" type="ORF">EVA_03307</name>
</gene>
<name>J9D772_9ZZZZ</name>
<dbReference type="InterPro" id="IPR014710">
    <property type="entry name" value="RmlC-like_jellyroll"/>
</dbReference>
<reference evidence="2" key="1">
    <citation type="journal article" date="2012" name="PLoS ONE">
        <title>Gene sets for utilization of primary and secondary nutrition supplies in the distal gut of endangered iberian lynx.</title>
        <authorList>
            <person name="Alcaide M."/>
            <person name="Messina E."/>
            <person name="Richter M."/>
            <person name="Bargiela R."/>
            <person name="Peplies J."/>
            <person name="Huws S.A."/>
            <person name="Newbold C.J."/>
            <person name="Golyshin P.N."/>
            <person name="Simon M.A."/>
            <person name="Lopez G."/>
            <person name="Yakimov M.M."/>
            <person name="Ferrer M."/>
        </authorList>
    </citation>
    <scope>NUCLEOTIDE SEQUENCE</scope>
</reference>
<evidence type="ECO:0000259" key="1">
    <source>
        <dbReference type="Pfam" id="PF01050"/>
    </source>
</evidence>
<dbReference type="GO" id="GO:0005976">
    <property type="term" value="P:polysaccharide metabolic process"/>
    <property type="evidence" value="ECO:0007669"/>
    <property type="project" value="InterPro"/>
</dbReference>
<dbReference type="Gene3D" id="3.90.550.10">
    <property type="entry name" value="Spore Coat Polysaccharide Biosynthesis Protein SpsA, Chain A"/>
    <property type="match status" value="1"/>
</dbReference>
<dbReference type="InterPro" id="IPR011051">
    <property type="entry name" value="RmlC_Cupin_sf"/>
</dbReference>
<proteinExistence type="predicted"/>
<dbReference type="SUPFAM" id="SSF51182">
    <property type="entry name" value="RmlC-like cupins"/>
    <property type="match status" value="1"/>
</dbReference>
<dbReference type="InterPro" id="IPR001538">
    <property type="entry name" value="Man6P_isomerase-2_C"/>
</dbReference>
<sequence length="220" mass="25195">MPAINFDYEVAEKETSLAVLPYEGLWEELGTWGALAKRLKDNTSGNVFLGQHVENVSVINELEIPLLCEGVNNLIVAASPDGIVVCDKEASEQIKDYVTHIHARPMYEERRWGIYKVLNYVKYPDGFEHLTKEIILHPTCHISYQIHQHREEVWTITDGEGYFYHEGTKRKVGRGDVMHIKRGERHAIKAITPLTFIEVQSGAPLVEEDIERLEWPDTEA</sequence>
<protein>
    <submittedName>
        <fullName evidence="2">Mannose-1-phosphate guanylyltransferase</fullName>
    </submittedName>
</protein>
<organism evidence="2">
    <name type="scientific">gut metagenome</name>
    <dbReference type="NCBI Taxonomy" id="749906"/>
    <lineage>
        <taxon>unclassified sequences</taxon>
        <taxon>metagenomes</taxon>
        <taxon>organismal metagenomes</taxon>
    </lineage>
</organism>
<dbReference type="Pfam" id="PF01050">
    <property type="entry name" value="MannoseP_isomer"/>
    <property type="match status" value="1"/>
</dbReference>